<dbReference type="InterPro" id="IPR001680">
    <property type="entry name" value="WD40_rpt"/>
</dbReference>
<protein>
    <submittedName>
        <fullName evidence="2">Wd-40 repeat protein</fullName>
    </submittedName>
</protein>
<dbReference type="InterPro" id="IPR011047">
    <property type="entry name" value="Quinoprotein_ADH-like_sf"/>
</dbReference>
<sequence>MPTPAEFFATWKHSLSSDFQQDGVPAETNLWVTETAKIAMNGETRAAVLNDDGSLLATGADHEVYVYDMATLRLVRTFRGHAGYKIGGLEFQPAGRKIAASLSGQIPQEKETVTMVRVWDLDGPPEPPSDHLDDAANAAMTAASLPLLRHWSVDDLESVDLKTEIAELIASGQAAVDVRSGRVLLGQLPSFGSRAFSPDGRSLLYFPDRHNVAVLDVDTFTVRFHLSGHTDAVMWAETSPNNKVVATSSWDKTVRIWSMDSGEVIHILEGATIQSWGGAFSPDGRLIAAGAGDKMVRIWRVDTGELLHTLSGFSRWIRSLSFSPDSLHLAAGAAGGTLRVFEVGSGACKQVWQIDISTHRFARSYSEISDVQYTRRGDLFFRSTEGRIFGYRARDNSKWEYAGESYPY</sequence>
<feature type="repeat" description="WD" evidence="1">
    <location>
        <begin position="279"/>
        <end position="309"/>
    </location>
</feature>
<dbReference type="PROSITE" id="PS50294">
    <property type="entry name" value="WD_REPEATS_REGION"/>
    <property type="match status" value="1"/>
</dbReference>
<evidence type="ECO:0000256" key="1">
    <source>
        <dbReference type="PROSITE-ProRule" id="PRU00221"/>
    </source>
</evidence>
<keyword evidence="3" id="KW-1185">Reference proteome</keyword>
<proteinExistence type="predicted"/>
<dbReference type="OrthoDB" id="2911645at2759"/>
<dbReference type="InterPro" id="IPR015943">
    <property type="entry name" value="WD40/YVTN_repeat-like_dom_sf"/>
</dbReference>
<keyword evidence="1" id="KW-0853">WD repeat</keyword>
<dbReference type="CDD" id="cd00200">
    <property type="entry name" value="WD40"/>
    <property type="match status" value="1"/>
</dbReference>
<evidence type="ECO:0000313" key="3">
    <source>
        <dbReference type="Proteomes" id="UP000620124"/>
    </source>
</evidence>
<accession>A0A8H6XR75</accession>
<gene>
    <name evidence="2" type="ORF">MVEN_01661700</name>
</gene>
<dbReference type="EMBL" id="JACAZI010000014">
    <property type="protein sequence ID" value="KAF7344989.1"/>
    <property type="molecule type" value="Genomic_DNA"/>
</dbReference>
<dbReference type="SUPFAM" id="SSF50998">
    <property type="entry name" value="Quinoprotein alcohol dehydrogenase-like"/>
    <property type="match status" value="1"/>
</dbReference>
<dbReference type="Proteomes" id="UP000620124">
    <property type="component" value="Unassembled WGS sequence"/>
</dbReference>
<name>A0A8H6XR75_9AGAR</name>
<dbReference type="Gene3D" id="2.130.10.10">
    <property type="entry name" value="YVTN repeat-like/Quinoprotein amine dehydrogenase"/>
    <property type="match status" value="2"/>
</dbReference>
<organism evidence="2 3">
    <name type="scientific">Mycena venus</name>
    <dbReference type="NCBI Taxonomy" id="2733690"/>
    <lineage>
        <taxon>Eukaryota</taxon>
        <taxon>Fungi</taxon>
        <taxon>Dikarya</taxon>
        <taxon>Basidiomycota</taxon>
        <taxon>Agaricomycotina</taxon>
        <taxon>Agaricomycetes</taxon>
        <taxon>Agaricomycetidae</taxon>
        <taxon>Agaricales</taxon>
        <taxon>Marasmiineae</taxon>
        <taxon>Mycenaceae</taxon>
        <taxon>Mycena</taxon>
    </lineage>
</organism>
<dbReference type="InterPro" id="IPR011659">
    <property type="entry name" value="WD40"/>
</dbReference>
<evidence type="ECO:0000313" key="2">
    <source>
        <dbReference type="EMBL" id="KAF7344989.1"/>
    </source>
</evidence>
<dbReference type="Pfam" id="PF00400">
    <property type="entry name" value="WD40"/>
    <property type="match status" value="3"/>
</dbReference>
<dbReference type="SMART" id="SM00320">
    <property type="entry name" value="WD40"/>
    <property type="match status" value="5"/>
</dbReference>
<feature type="repeat" description="WD" evidence="1">
    <location>
        <begin position="226"/>
        <end position="267"/>
    </location>
</feature>
<feature type="repeat" description="WD" evidence="1">
    <location>
        <begin position="310"/>
        <end position="351"/>
    </location>
</feature>
<dbReference type="Pfam" id="PF07676">
    <property type="entry name" value="PD40"/>
    <property type="match status" value="1"/>
</dbReference>
<dbReference type="PANTHER" id="PTHR19879:SF9">
    <property type="entry name" value="TRANSCRIPTION INITIATION FACTOR TFIID SUBUNIT 5"/>
    <property type="match status" value="1"/>
</dbReference>
<dbReference type="AlphaFoldDB" id="A0A8H6XR75"/>
<dbReference type="PANTHER" id="PTHR19879">
    <property type="entry name" value="TRANSCRIPTION INITIATION FACTOR TFIID"/>
    <property type="match status" value="1"/>
</dbReference>
<comment type="caution">
    <text evidence="2">The sequence shown here is derived from an EMBL/GenBank/DDBJ whole genome shotgun (WGS) entry which is preliminary data.</text>
</comment>
<reference evidence="2" key="1">
    <citation type="submission" date="2020-05" db="EMBL/GenBank/DDBJ databases">
        <title>Mycena genomes resolve the evolution of fungal bioluminescence.</title>
        <authorList>
            <person name="Tsai I.J."/>
        </authorList>
    </citation>
    <scope>NUCLEOTIDE SEQUENCE</scope>
    <source>
        <strain evidence="2">CCC161011</strain>
    </source>
</reference>
<dbReference type="PROSITE" id="PS50082">
    <property type="entry name" value="WD_REPEATS_2"/>
    <property type="match status" value="3"/>
</dbReference>